<dbReference type="Pfam" id="PF13855">
    <property type="entry name" value="LRR_8"/>
    <property type="match status" value="1"/>
</dbReference>
<keyword evidence="6" id="KW-0732">Signal</keyword>
<dbReference type="PANTHER" id="PTHR48061">
    <property type="entry name" value="LEUCINE-RICH REPEAT RECEPTOR PROTEIN KINASE EMS1-LIKE-RELATED"/>
    <property type="match status" value="1"/>
</dbReference>
<evidence type="ECO:0000313" key="15">
    <source>
        <dbReference type="Proteomes" id="UP001187192"/>
    </source>
</evidence>
<feature type="domain" description="Disease resistance R13L4/SHOC-2-like LRR" evidence="13">
    <location>
        <begin position="122"/>
        <end position="366"/>
    </location>
</feature>
<evidence type="ECO:0000256" key="4">
    <source>
        <dbReference type="ARBA" id="ARBA00022614"/>
    </source>
</evidence>
<dbReference type="SUPFAM" id="SSF52058">
    <property type="entry name" value="L domain-like"/>
    <property type="match status" value="2"/>
</dbReference>
<reference evidence="14" key="1">
    <citation type="submission" date="2023-07" db="EMBL/GenBank/DDBJ databases">
        <title>draft genome sequence of fig (Ficus carica).</title>
        <authorList>
            <person name="Takahashi T."/>
            <person name="Nishimura K."/>
        </authorList>
    </citation>
    <scope>NUCLEOTIDE SEQUENCE</scope>
</reference>
<dbReference type="SMART" id="SM00369">
    <property type="entry name" value="LRR_TYP"/>
    <property type="match status" value="6"/>
</dbReference>
<dbReference type="InterPro" id="IPR055414">
    <property type="entry name" value="LRR_R13L4/SHOC2-like"/>
</dbReference>
<keyword evidence="3" id="KW-1003">Cell membrane</keyword>
<evidence type="ECO:0000256" key="3">
    <source>
        <dbReference type="ARBA" id="ARBA00022475"/>
    </source>
</evidence>
<evidence type="ECO:0000256" key="2">
    <source>
        <dbReference type="ARBA" id="ARBA00009592"/>
    </source>
</evidence>
<keyword evidence="10" id="KW-0675">Receptor</keyword>
<dbReference type="InterPro" id="IPR013210">
    <property type="entry name" value="LRR_N_plant-typ"/>
</dbReference>
<evidence type="ECO:0000256" key="11">
    <source>
        <dbReference type="ARBA" id="ARBA00023180"/>
    </source>
</evidence>
<dbReference type="InterPro" id="IPR046956">
    <property type="entry name" value="RLP23-like"/>
</dbReference>
<dbReference type="FunFam" id="3.80.10.10:FF:000111">
    <property type="entry name" value="LRR receptor-like serine/threonine-protein kinase ERECTA"/>
    <property type="match status" value="1"/>
</dbReference>
<dbReference type="GO" id="GO:0005886">
    <property type="term" value="C:plasma membrane"/>
    <property type="evidence" value="ECO:0007669"/>
    <property type="project" value="UniProtKB-SubCell"/>
</dbReference>
<keyword evidence="4" id="KW-0433">Leucine-rich repeat</keyword>
<evidence type="ECO:0000256" key="7">
    <source>
        <dbReference type="ARBA" id="ARBA00022737"/>
    </source>
</evidence>
<protein>
    <recommendedName>
        <fullName evidence="16">Leucine-rich repeat-containing N-terminal plant-type domain-containing protein</fullName>
    </recommendedName>
</protein>
<keyword evidence="11" id="KW-0325">Glycoprotein</keyword>
<sequence>MARKISLLNICITVCLVSYSFYVSHTFNISIITSSNLIIRCVPDQSSILLQLKHEFSPEGPAKSSPKMRTWKEGSDCCFWDGVICDETSSGLVVGLNLSDSSLQGPLRSNSSLFGLVRLQKLDLAFNDFSSSRIPSRLGQLSSLTYLNLCGSNISGAVPSSIWNLSQLTLLDLSFNDLYGRIPSTLGNLRQLNVLDLSGCGFSGEVPFSIGNLTSLKRLLLLGNSFTGQVFSSLGQLKYLTSLDVSYNNFSGEIPSWLFTLPSLISMSLDNNAFSGPLNIYNGSSPQLKFMSLSGNNLSGQIPKSLAELKSLIFLDLHSNDLSGTLELGNFSELWYLDLSENSLLSRVKASTSSKYIPQLQFLYLSSCNLTEFPYLLKYQYRIEQLNLSHNSIRGHIPNWFGRIGKEKLSYTERDSLKLLDLSHNKLSGEVPNIMGDLRSLVALDLGINSFTGLIPLSFGNLTDLQSLDLSNNNFSGEIPQQLTNLKFLDDLNLSHNQLTGPIPQGGKLGTFPGSSFEGNPGLCGSPLPKKCYGFVLS</sequence>
<feature type="domain" description="Leucine-rich repeat-containing N-terminal plant-type" evidence="12">
    <location>
        <begin position="43"/>
        <end position="86"/>
    </location>
</feature>
<name>A0AA88AEE4_FICCA</name>
<evidence type="ECO:0000256" key="8">
    <source>
        <dbReference type="ARBA" id="ARBA00022989"/>
    </source>
</evidence>
<dbReference type="Gene3D" id="3.80.10.10">
    <property type="entry name" value="Ribonuclease Inhibitor"/>
    <property type="match status" value="5"/>
</dbReference>
<evidence type="ECO:0008006" key="16">
    <source>
        <dbReference type="Google" id="ProtNLM"/>
    </source>
</evidence>
<dbReference type="Pfam" id="PF00560">
    <property type="entry name" value="LRR_1"/>
    <property type="match status" value="2"/>
</dbReference>
<gene>
    <name evidence="14" type="ORF">TIFTF001_022357</name>
</gene>
<evidence type="ECO:0000259" key="12">
    <source>
        <dbReference type="Pfam" id="PF08263"/>
    </source>
</evidence>
<keyword evidence="8" id="KW-1133">Transmembrane helix</keyword>
<dbReference type="FunFam" id="3.80.10.10:FF:000095">
    <property type="entry name" value="LRR receptor-like serine/threonine-protein kinase GSO1"/>
    <property type="match status" value="1"/>
</dbReference>
<evidence type="ECO:0000256" key="5">
    <source>
        <dbReference type="ARBA" id="ARBA00022692"/>
    </source>
</evidence>
<keyword evidence="7" id="KW-0677">Repeat</keyword>
<evidence type="ECO:0000256" key="10">
    <source>
        <dbReference type="ARBA" id="ARBA00023170"/>
    </source>
</evidence>
<dbReference type="PRINTS" id="PR00019">
    <property type="entry name" value="LEURICHRPT"/>
</dbReference>
<proteinExistence type="inferred from homology"/>
<dbReference type="Proteomes" id="UP001187192">
    <property type="component" value="Unassembled WGS sequence"/>
</dbReference>
<comment type="subcellular location">
    <subcellularLocation>
        <location evidence="1">Cell membrane</location>
        <topology evidence="1">Single-pass type I membrane protein</topology>
    </subcellularLocation>
</comment>
<dbReference type="AlphaFoldDB" id="A0AA88AEE4"/>
<comment type="caution">
    <text evidence="14">The sequence shown here is derived from an EMBL/GenBank/DDBJ whole genome shotgun (WGS) entry which is preliminary data.</text>
</comment>
<dbReference type="InterPro" id="IPR003591">
    <property type="entry name" value="Leu-rich_rpt_typical-subtyp"/>
</dbReference>
<dbReference type="Pfam" id="PF08263">
    <property type="entry name" value="LRRNT_2"/>
    <property type="match status" value="1"/>
</dbReference>
<comment type="similarity">
    <text evidence="2">Belongs to the RLP family.</text>
</comment>
<accession>A0AA88AEE4</accession>
<dbReference type="InterPro" id="IPR001611">
    <property type="entry name" value="Leu-rich_rpt"/>
</dbReference>
<keyword evidence="9" id="KW-0472">Membrane</keyword>
<evidence type="ECO:0000256" key="6">
    <source>
        <dbReference type="ARBA" id="ARBA00022729"/>
    </source>
</evidence>
<evidence type="ECO:0000256" key="9">
    <source>
        <dbReference type="ARBA" id="ARBA00023136"/>
    </source>
</evidence>
<evidence type="ECO:0000259" key="13">
    <source>
        <dbReference type="Pfam" id="PF23598"/>
    </source>
</evidence>
<evidence type="ECO:0000313" key="14">
    <source>
        <dbReference type="EMBL" id="GMN53223.1"/>
    </source>
</evidence>
<keyword evidence="15" id="KW-1185">Reference proteome</keyword>
<keyword evidence="5" id="KW-0812">Transmembrane</keyword>
<evidence type="ECO:0000256" key="1">
    <source>
        <dbReference type="ARBA" id="ARBA00004251"/>
    </source>
</evidence>
<dbReference type="InterPro" id="IPR032675">
    <property type="entry name" value="LRR_dom_sf"/>
</dbReference>
<organism evidence="14 15">
    <name type="scientific">Ficus carica</name>
    <name type="common">Common fig</name>
    <dbReference type="NCBI Taxonomy" id="3494"/>
    <lineage>
        <taxon>Eukaryota</taxon>
        <taxon>Viridiplantae</taxon>
        <taxon>Streptophyta</taxon>
        <taxon>Embryophyta</taxon>
        <taxon>Tracheophyta</taxon>
        <taxon>Spermatophyta</taxon>
        <taxon>Magnoliopsida</taxon>
        <taxon>eudicotyledons</taxon>
        <taxon>Gunneridae</taxon>
        <taxon>Pentapetalae</taxon>
        <taxon>rosids</taxon>
        <taxon>fabids</taxon>
        <taxon>Rosales</taxon>
        <taxon>Moraceae</taxon>
        <taxon>Ficeae</taxon>
        <taxon>Ficus</taxon>
    </lineage>
</organism>
<dbReference type="Pfam" id="PF23598">
    <property type="entry name" value="LRR_14"/>
    <property type="match status" value="1"/>
</dbReference>
<dbReference type="PANTHER" id="PTHR48061:SF2">
    <property type="entry name" value="RECEPTOR LIKE PROTEIN 30-LIKE"/>
    <property type="match status" value="1"/>
</dbReference>
<dbReference type="EMBL" id="BTGU01000045">
    <property type="protein sequence ID" value="GMN53223.1"/>
    <property type="molecule type" value="Genomic_DNA"/>
</dbReference>